<name>A0A915D2V0_9BILA</name>
<organism evidence="3 4">
    <name type="scientific">Ditylenchus dipsaci</name>
    <dbReference type="NCBI Taxonomy" id="166011"/>
    <lineage>
        <taxon>Eukaryota</taxon>
        <taxon>Metazoa</taxon>
        <taxon>Ecdysozoa</taxon>
        <taxon>Nematoda</taxon>
        <taxon>Chromadorea</taxon>
        <taxon>Rhabditida</taxon>
        <taxon>Tylenchina</taxon>
        <taxon>Tylenchomorpha</taxon>
        <taxon>Sphaerularioidea</taxon>
        <taxon>Anguinidae</taxon>
        <taxon>Anguininae</taxon>
        <taxon>Ditylenchus</taxon>
    </lineage>
</organism>
<reference evidence="4" key="1">
    <citation type="submission" date="2022-11" db="UniProtKB">
        <authorList>
            <consortium name="WormBaseParasite"/>
        </authorList>
    </citation>
    <scope>IDENTIFICATION</scope>
</reference>
<dbReference type="InterPro" id="IPR001865">
    <property type="entry name" value="Ribosomal_uS2"/>
</dbReference>
<protein>
    <submittedName>
        <fullName evidence="4">Mitochondrial ribosomal protein S2</fullName>
    </submittedName>
</protein>
<accession>A0A915D2V0</accession>
<evidence type="ECO:0000256" key="2">
    <source>
        <dbReference type="SAM" id="MobiDB-lite"/>
    </source>
</evidence>
<evidence type="ECO:0000313" key="4">
    <source>
        <dbReference type="WBParaSite" id="jg14838"/>
    </source>
</evidence>
<dbReference type="SUPFAM" id="SSF52313">
    <property type="entry name" value="Ribosomal protein S2"/>
    <property type="match status" value="1"/>
</dbReference>
<evidence type="ECO:0000313" key="3">
    <source>
        <dbReference type="Proteomes" id="UP000887574"/>
    </source>
</evidence>
<dbReference type="WBParaSite" id="jg14838">
    <property type="protein sequence ID" value="jg14838"/>
    <property type="gene ID" value="jg14838"/>
</dbReference>
<dbReference type="CDD" id="cd01425">
    <property type="entry name" value="RPS2"/>
    <property type="match status" value="1"/>
</dbReference>
<sequence>MISSMVRGIIKAHRGSLFLCRPSSNSASADAPTLFPMLPPDIESEQSEISVRIEDMFNARVHYGHKVGTLKNNMKWAIYGERMGVCIFDLDVTQKYLTRALNFLAHSSYHGSMVLFITTNKAQMLPLEKMAMEMNQYCHTKQWRDGTFLNSRTYFGASIRLPDVVVFLTTLTSTLQPHPAIAECAKMAIPTIGIVDTNAEVSYLTYPIPGNDDSLVSFNYYMNMFKSAIEYGQKYQEKQTDAEKKQMCKEKEESKTAKKKVLK</sequence>
<comment type="similarity">
    <text evidence="1">Belongs to the universal ribosomal protein uS2 family.</text>
</comment>
<feature type="compositionally biased region" description="Basic and acidic residues" evidence="2">
    <location>
        <begin position="240"/>
        <end position="256"/>
    </location>
</feature>
<dbReference type="Proteomes" id="UP000887574">
    <property type="component" value="Unplaced"/>
</dbReference>
<dbReference type="InterPro" id="IPR023591">
    <property type="entry name" value="Ribosomal_uS2_flav_dom_sf"/>
</dbReference>
<proteinExistence type="inferred from homology"/>
<dbReference type="PRINTS" id="PR00395">
    <property type="entry name" value="RIBOSOMALS2"/>
</dbReference>
<dbReference type="Pfam" id="PF00318">
    <property type="entry name" value="Ribosomal_S2"/>
    <property type="match status" value="2"/>
</dbReference>
<dbReference type="PANTHER" id="PTHR12534:SF0">
    <property type="entry name" value="SMALL RIBOSOMAL SUBUNIT PROTEIN US2M"/>
    <property type="match status" value="1"/>
</dbReference>
<dbReference type="Gene3D" id="3.40.50.10490">
    <property type="entry name" value="Glucose-6-phosphate isomerase like protein, domain 1"/>
    <property type="match status" value="1"/>
</dbReference>
<dbReference type="AlphaFoldDB" id="A0A915D2V0"/>
<dbReference type="GO" id="GO:0005763">
    <property type="term" value="C:mitochondrial small ribosomal subunit"/>
    <property type="evidence" value="ECO:0007669"/>
    <property type="project" value="TreeGrafter"/>
</dbReference>
<dbReference type="PANTHER" id="PTHR12534">
    <property type="entry name" value="30S RIBOSOMAL PROTEIN S2 PROKARYOTIC AND ORGANELLAR"/>
    <property type="match status" value="1"/>
</dbReference>
<keyword evidence="3" id="KW-1185">Reference proteome</keyword>
<feature type="region of interest" description="Disordered" evidence="2">
    <location>
        <begin position="240"/>
        <end position="263"/>
    </location>
</feature>
<dbReference type="HAMAP" id="MF_00291_B">
    <property type="entry name" value="Ribosomal_uS2_B"/>
    <property type="match status" value="1"/>
</dbReference>
<evidence type="ECO:0000256" key="1">
    <source>
        <dbReference type="ARBA" id="ARBA00006242"/>
    </source>
</evidence>
<dbReference type="GO" id="GO:0006412">
    <property type="term" value="P:translation"/>
    <property type="evidence" value="ECO:0007669"/>
    <property type="project" value="InterPro"/>
</dbReference>
<dbReference type="GO" id="GO:0003735">
    <property type="term" value="F:structural constituent of ribosome"/>
    <property type="evidence" value="ECO:0007669"/>
    <property type="project" value="InterPro"/>
</dbReference>
<dbReference type="InterPro" id="IPR005706">
    <property type="entry name" value="Ribosomal_uS2_bac/mit/plastid"/>
</dbReference>